<feature type="domain" description="Phosphotransferase system EIIC" evidence="9">
    <location>
        <begin position="15"/>
        <end position="346"/>
    </location>
</feature>
<evidence type="ECO:0000313" key="11">
    <source>
        <dbReference type="Proteomes" id="UP001321741"/>
    </source>
</evidence>
<dbReference type="InterPro" id="IPR003352">
    <property type="entry name" value="PTS_EIIC"/>
</dbReference>
<evidence type="ECO:0000256" key="6">
    <source>
        <dbReference type="ARBA" id="ARBA00022989"/>
    </source>
</evidence>
<keyword evidence="11" id="KW-1185">Reference proteome</keyword>
<keyword evidence="6 8" id="KW-1133">Transmembrane helix</keyword>
<evidence type="ECO:0000256" key="1">
    <source>
        <dbReference type="ARBA" id="ARBA00004651"/>
    </source>
</evidence>
<comment type="subcellular location">
    <subcellularLocation>
        <location evidence="1">Cell membrane</location>
        <topology evidence="1">Multi-pass membrane protein</topology>
    </subcellularLocation>
</comment>
<sequence length="350" mass="36027">MEATEKVTLKEVTLNTLNGLSTGIVVALIPGALINQLVKALAPLWPQLNFMLVLTAFAAALLPAISGVCVGMTAKLSPIQTSSLALAATAGAGNMSLKNGQITVNGSGDVINIAITIMLAYGLILLMGKRLKAYTILLVPLLVLLIAGGIGSLTRIPVSQVTRLIGLGVEHLMNLQPVLMGLVMGVVFALLIVSPISSVGIATAISISGVAAGSANLGITAAAFALAVFGWKANTVGTSIAHFLGSPKMQMANLMTKPKLLIPIMLNAGILGALGAIFKIGGNPMSAGFGFSGLIGPMAALADRPATGANITLLVVLFFVLPIGLALLTNYLFNNKLHFFTSKDFELDFN</sequence>
<evidence type="ECO:0000313" key="10">
    <source>
        <dbReference type="EMBL" id="BDR60710.1"/>
    </source>
</evidence>
<dbReference type="RefSeq" id="WP_317636962.1">
    <property type="nucleotide sequence ID" value="NZ_AP026803.1"/>
</dbReference>
<keyword evidence="2" id="KW-0813">Transport</keyword>
<keyword evidence="4" id="KW-0762">Sugar transport</keyword>
<reference evidence="10 11" key="1">
    <citation type="journal article" date="2023" name="Microbiol. Spectr.">
        <title>Symbiosis of Carpenter Bees with Uncharacterized Lactic Acid Bacteria Showing NAD Auxotrophy.</title>
        <authorList>
            <person name="Kawasaki S."/>
            <person name="Ozawa K."/>
            <person name="Mori T."/>
            <person name="Yamamoto A."/>
            <person name="Ito M."/>
            <person name="Ohkuma M."/>
            <person name="Sakamoto M."/>
            <person name="Matsutani M."/>
        </authorList>
    </citation>
    <scope>NUCLEOTIDE SEQUENCE [LARGE SCALE GENOMIC DNA]</scope>
    <source>
        <strain evidence="10 11">Kim32-2</strain>
    </source>
</reference>
<feature type="transmembrane region" description="Helical" evidence="8">
    <location>
        <begin position="217"/>
        <end position="240"/>
    </location>
</feature>
<evidence type="ECO:0000256" key="5">
    <source>
        <dbReference type="ARBA" id="ARBA00022692"/>
    </source>
</evidence>
<organism evidence="10 11">
    <name type="scientific">Lactobacillus xylocopicola</name>
    <dbReference type="NCBI Taxonomy" id="2976676"/>
    <lineage>
        <taxon>Bacteria</taxon>
        <taxon>Bacillati</taxon>
        <taxon>Bacillota</taxon>
        <taxon>Bacilli</taxon>
        <taxon>Lactobacillales</taxon>
        <taxon>Lactobacillaceae</taxon>
        <taxon>Lactobacillus</taxon>
    </lineage>
</organism>
<gene>
    <name evidence="10" type="ORF">KIM322_09710</name>
</gene>
<feature type="transmembrane region" description="Helical" evidence="8">
    <location>
        <begin position="178"/>
        <end position="205"/>
    </location>
</feature>
<dbReference type="Pfam" id="PF13303">
    <property type="entry name" value="PTS_EIIC_2"/>
    <property type="match status" value="1"/>
</dbReference>
<evidence type="ECO:0000259" key="9">
    <source>
        <dbReference type="Pfam" id="PF13303"/>
    </source>
</evidence>
<feature type="transmembrane region" description="Helical" evidence="8">
    <location>
        <begin position="50"/>
        <end position="74"/>
    </location>
</feature>
<feature type="transmembrane region" description="Helical" evidence="8">
    <location>
        <begin position="20"/>
        <end position="38"/>
    </location>
</feature>
<feature type="transmembrane region" description="Helical" evidence="8">
    <location>
        <begin position="110"/>
        <end position="127"/>
    </location>
</feature>
<feature type="transmembrane region" description="Helical" evidence="8">
    <location>
        <begin position="260"/>
        <end position="278"/>
    </location>
</feature>
<accession>A0ABM8BHE4</accession>
<keyword evidence="3" id="KW-1003">Cell membrane</keyword>
<evidence type="ECO:0000256" key="8">
    <source>
        <dbReference type="SAM" id="Phobius"/>
    </source>
</evidence>
<dbReference type="EMBL" id="AP026803">
    <property type="protein sequence ID" value="BDR60710.1"/>
    <property type="molecule type" value="Genomic_DNA"/>
</dbReference>
<feature type="transmembrane region" description="Helical" evidence="8">
    <location>
        <begin position="134"/>
        <end position="158"/>
    </location>
</feature>
<keyword evidence="5 8" id="KW-0812">Transmembrane</keyword>
<evidence type="ECO:0000256" key="2">
    <source>
        <dbReference type="ARBA" id="ARBA00022448"/>
    </source>
</evidence>
<evidence type="ECO:0000256" key="3">
    <source>
        <dbReference type="ARBA" id="ARBA00022475"/>
    </source>
</evidence>
<keyword evidence="7 8" id="KW-0472">Membrane</keyword>
<dbReference type="Proteomes" id="UP001321741">
    <property type="component" value="Chromosome"/>
</dbReference>
<name>A0ABM8BHE4_9LACO</name>
<protein>
    <submittedName>
        <fullName evidence="10">Membrane protein</fullName>
    </submittedName>
</protein>
<proteinExistence type="predicted"/>
<feature type="transmembrane region" description="Helical" evidence="8">
    <location>
        <begin position="308"/>
        <end position="333"/>
    </location>
</feature>
<evidence type="ECO:0000256" key="4">
    <source>
        <dbReference type="ARBA" id="ARBA00022597"/>
    </source>
</evidence>
<evidence type="ECO:0000256" key="7">
    <source>
        <dbReference type="ARBA" id="ARBA00023136"/>
    </source>
</evidence>